<protein>
    <submittedName>
        <fullName evidence="1">Uncharacterized protein</fullName>
    </submittedName>
</protein>
<evidence type="ECO:0000313" key="1">
    <source>
        <dbReference type="EMBL" id="AAR38415.1"/>
    </source>
</evidence>
<dbReference type="EMBL" id="AY458649">
    <property type="protein sequence ID" value="AAR38415.1"/>
    <property type="molecule type" value="Genomic_DNA"/>
</dbReference>
<gene>
    <name evidence="1" type="ORF">MBMO_EBAC080-L028H02.79</name>
</gene>
<accession>Q6SF07</accession>
<organism evidence="1">
    <name type="scientific">uncultured marine bacterium 582</name>
    <dbReference type="NCBI Taxonomy" id="257402"/>
    <lineage>
        <taxon>Bacteria</taxon>
        <taxon>environmental samples</taxon>
    </lineage>
</organism>
<proteinExistence type="predicted"/>
<reference evidence="1" key="2">
    <citation type="submission" date="2003-12" db="EMBL/GenBank/DDBJ databases">
        <title>Monterey Bay Coastal Ocean Microbial Observatory environmental clone sequencing.</title>
        <authorList>
            <person name="DeLong E.F."/>
        </authorList>
    </citation>
    <scope>NUCLEOTIDE SEQUENCE</scope>
</reference>
<dbReference type="AlphaFoldDB" id="Q6SF07"/>
<reference evidence="1" key="1">
    <citation type="submission" date="2003-11" db="EMBL/GenBank/DDBJ databases">
        <authorList>
            <person name="Heidelberg J.F."/>
            <person name="Eisen J.A."/>
            <person name="Nelson W.C."/>
            <person name="DeLong E.F."/>
        </authorList>
    </citation>
    <scope>NUCLEOTIDE SEQUENCE</scope>
</reference>
<sequence length="61" mass="6870">MNDAQVTFLKTLACRRSNDVKTQIKLTALSQRFYLVSVRSIHRVTLSKQPTGAVTWAAQYG</sequence>
<name>Q6SF07_9BACT</name>